<comment type="caution">
    <text evidence="1">The sequence shown here is derived from an EMBL/GenBank/DDBJ whole genome shotgun (WGS) entry which is preliminary data.</text>
</comment>
<evidence type="ECO:0000313" key="2">
    <source>
        <dbReference type="Proteomes" id="UP000003227"/>
    </source>
</evidence>
<proteinExistence type="predicted"/>
<evidence type="ECO:0000313" key="1">
    <source>
        <dbReference type="EMBL" id="EFH07461.1"/>
    </source>
</evidence>
<dbReference type="HOGENOM" id="CLU_1282220_0_0_9"/>
<protein>
    <submittedName>
        <fullName evidence="1">Uncharacterized protein</fullName>
    </submittedName>
</protein>
<gene>
    <name evidence="1" type="ORF">HMPREF0220_1544</name>
</gene>
<dbReference type="EMBL" id="ADNX01000038">
    <property type="protein sequence ID" value="EFH07461.1"/>
    <property type="molecule type" value="Genomic_DNA"/>
</dbReference>
<reference evidence="1 2" key="1">
    <citation type="submission" date="2010-05" db="EMBL/GenBank/DDBJ databases">
        <authorList>
            <person name="Qin X."/>
            <person name="Bachman B."/>
            <person name="Battles P."/>
            <person name="Bell A."/>
            <person name="Bess C."/>
            <person name="Bickham C."/>
            <person name="Chaboub L."/>
            <person name="Chen D."/>
            <person name="Coyle M."/>
            <person name="Deiros D.R."/>
            <person name="Dinh H."/>
            <person name="Forbes L."/>
            <person name="Fowler G."/>
            <person name="Francisco L."/>
            <person name="Fu Q."/>
            <person name="Gubbala S."/>
            <person name="Hale W."/>
            <person name="Han Y."/>
            <person name="Hemphill L."/>
            <person name="Highlander S.K."/>
            <person name="Hirani K."/>
            <person name="Hogues M."/>
            <person name="Jackson L."/>
            <person name="Jakkamsetti A."/>
            <person name="Javaid M."/>
            <person name="Jiang H."/>
            <person name="Korchina V."/>
            <person name="Kovar C."/>
            <person name="Lara F."/>
            <person name="Lee S."/>
            <person name="Mata R."/>
            <person name="Mathew T."/>
            <person name="Moen C."/>
            <person name="Morales K."/>
            <person name="Munidasa M."/>
            <person name="Nazareth L."/>
            <person name="Ngo R."/>
            <person name="Nguyen L."/>
            <person name="Okwuonu G."/>
            <person name="Ongeri F."/>
            <person name="Patil S."/>
            <person name="Petrosino J."/>
            <person name="Pham C."/>
            <person name="Pham P."/>
            <person name="Pu L.-L."/>
            <person name="Puazo M."/>
            <person name="Raj R."/>
            <person name="Reid J."/>
            <person name="Rouhana J."/>
            <person name="Saada N."/>
            <person name="Shang Y."/>
            <person name="Simmons D."/>
            <person name="Thornton R."/>
            <person name="Warren J."/>
            <person name="Weissenberger G."/>
            <person name="Zhang J."/>
            <person name="Zhang L."/>
            <person name="Zhou C."/>
            <person name="Zhu D."/>
            <person name="Muzny D."/>
            <person name="Worley K."/>
            <person name="Gibbs R."/>
        </authorList>
    </citation>
    <scope>NUCLEOTIDE SEQUENCE [LARGE SCALE GENOMIC DNA]</scope>
    <source>
        <strain evidence="1 2">NAP08</strain>
    </source>
</reference>
<sequence length="215" mass="25296">MQIILQGECTMTNMEKEILLLISRVRCVTESQFRKIYGDQKRYNKKNFKKTLRKMCSEYTLKKYPCDVDYYNYKDLSYVYYLNGSKLFKGDDLIKALVGSELVVRINTAGCDVKRFYRNVSVDDVKYDLFIEYTDQFGNIKQVLVDVDLNNEIDISKYENLSKKIDKSTIPFFKVPNVLVVTPDNLSELNDLERYDNEYSINFIDLGLNKLFNCI</sequence>
<accession>D5Q3R2</accession>
<name>D5Q3R2_CLODI</name>
<organism evidence="1 2">
    <name type="scientific">Clostridioides difficile NAP08</name>
    <dbReference type="NCBI Taxonomy" id="525259"/>
    <lineage>
        <taxon>Bacteria</taxon>
        <taxon>Bacillati</taxon>
        <taxon>Bacillota</taxon>
        <taxon>Clostridia</taxon>
        <taxon>Peptostreptococcales</taxon>
        <taxon>Peptostreptococcaceae</taxon>
        <taxon>Clostridioides</taxon>
    </lineage>
</organism>
<dbReference type="AlphaFoldDB" id="D5Q3R2"/>
<dbReference type="Proteomes" id="UP000003227">
    <property type="component" value="Unassembled WGS sequence"/>
</dbReference>